<reference evidence="1 2" key="1">
    <citation type="journal article" date="2012" name="Science">
        <title>The Paleozoic origin of enzymatic lignin decomposition reconstructed from 31 fungal genomes.</title>
        <authorList>
            <person name="Floudas D."/>
            <person name="Binder M."/>
            <person name="Riley R."/>
            <person name="Barry K."/>
            <person name="Blanchette R.A."/>
            <person name="Henrissat B."/>
            <person name="Martinez A.T."/>
            <person name="Otillar R."/>
            <person name="Spatafora J.W."/>
            <person name="Yadav J.S."/>
            <person name="Aerts A."/>
            <person name="Benoit I."/>
            <person name="Boyd A."/>
            <person name="Carlson A."/>
            <person name="Copeland A."/>
            <person name="Coutinho P.M."/>
            <person name="de Vries R.P."/>
            <person name="Ferreira P."/>
            <person name="Findley K."/>
            <person name="Foster B."/>
            <person name="Gaskell J."/>
            <person name="Glotzer D."/>
            <person name="Gorecki P."/>
            <person name="Heitman J."/>
            <person name="Hesse C."/>
            <person name="Hori C."/>
            <person name="Igarashi K."/>
            <person name="Jurgens J.A."/>
            <person name="Kallen N."/>
            <person name="Kersten P."/>
            <person name="Kohler A."/>
            <person name="Kuees U."/>
            <person name="Kumar T.K.A."/>
            <person name="Kuo A."/>
            <person name="LaButti K."/>
            <person name="Larrondo L.F."/>
            <person name="Lindquist E."/>
            <person name="Ling A."/>
            <person name="Lombard V."/>
            <person name="Lucas S."/>
            <person name="Lundell T."/>
            <person name="Martin R."/>
            <person name="McLaughlin D.J."/>
            <person name="Morgenstern I."/>
            <person name="Morin E."/>
            <person name="Murat C."/>
            <person name="Nagy L.G."/>
            <person name="Nolan M."/>
            <person name="Ohm R.A."/>
            <person name="Patyshakuliyeva A."/>
            <person name="Rokas A."/>
            <person name="Ruiz-Duenas F.J."/>
            <person name="Sabat G."/>
            <person name="Salamov A."/>
            <person name="Samejima M."/>
            <person name="Schmutz J."/>
            <person name="Slot J.C."/>
            <person name="St John F."/>
            <person name="Stenlid J."/>
            <person name="Sun H."/>
            <person name="Sun S."/>
            <person name="Syed K."/>
            <person name="Tsang A."/>
            <person name="Wiebenga A."/>
            <person name="Young D."/>
            <person name="Pisabarro A."/>
            <person name="Eastwood D.C."/>
            <person name="Martin F."/>
            <person name="Cullen D."/>
            <person name="Grigoriev I.V."/>
            <person name="Hibbett D.S."/>
        </authorList>
    </citation>
    <scope>NUCLEOTIDE SEQUENCE</scope>
    <source>
        <strain evidence="2">FP-58527</strain>
    </source>
</reference>
<gene>
    <name evidence="1" type="ORF">FOMPIDRAFT_1057947</name>
</gene>
<sequence length="175" mass="19389">MITRECACRHQVAAQLLLSPKILLSFNPYAPFKEGDEALAEVLRNLEETQGIMDQVLQNQLHENYDMLRSRREEISQAADSALLRRLDPRYIKQVAQYSISAQGLRQKVTASAMVARSTHLWQRAMQADNETVSVASDDAQSEESAEIELDGDIELDDTASALSVHTGGSDAVTV</sequence>
<name>S8FU53_FOMSC</name>
<accession>S8FU53</accession>
<dbReference type="InParanoid" id="S8FU53"/>
<evidence type="ECO:0000313" key="2">
    <source>
        <dbReference type="Proteomes" id="UP000015241"/>
    </source>
</evidence>
<dbReference type="Proteomes" id="UP000015241">
    <property type="component" value="Unassembled WGS sequence"/>
</dbReference>
<organism evidence="1 2">
    <name type="scientific">Fomitopsis schrenkii</name>
    <name type="common">Brown rot fungus</name>
    <dbReference type="NCBI Taxonomy" id="2126942"/>
    <lineage>
        <taxon>Eukaryota</taxon>
        <taxon>Fungi</taxon>
        <taxon>Dikarya</taxon>
        <taxon>Basidiomycota</taxon>
        <taxon>Agaricomycotina</taxon>
        <taxon>Agaricomycetes</taxon>
        <taxon>Polyporales</taxon>
        <taxon>Fomitopsis</taxon>
    </lineage>
</organism>
<keyword evidence="2" id="KW-1185">Reference proteome</keyword>
<dbReference type="HOGENOM" id="CLU_1532587_0_0_1"/>
<dbReference type="AlphaFoldDB" id="S8FU53"/>
<evidence type="ECO:0000313" key="1">
    <source>
        <dbReference type="EMBL" id="EPT04686.1"/>
    </source>
</evidence>
<protein>
    <submittedName>
        <fullName evidence="1">Uncharacterized protein</fullName>
    </submittedName>
</protein>
<proteinExistence type="predicted"/>
<dbReference type="EMBL" id="KE504126">
    <property type="protein sequence ID" value="EPT04686.1"/>
    <property type="molecule type" value="Genomic_DNA"/>
</dbReference>